<gene>
    <name evidence="5" type="ORF">EGW08_016504</name>
</gene>
<dbReference type="PANTHER" id="PTHR46680:SF2">
    <property type="entry name" value="NF-KAPPA-B INHIBITOR ZETA"/>
    <property type="match status" value="1"/>
</dbReference>
<feature type="compositionally biased region" description="Basic residues" evidence="4">
    <location>
        <begin position="84"/>
        <end position="105"/>
    </location>
</feature>
<dbReference type="PRINTS" id="PR01415">
    <property type="entry name" value="ANKYRIN"/>
</dbReference>
<dbReference type="EMBL" id="RQTK01000716">
    <property type="protein sequence ID" value="RUS75722.1"/>
    <property type="molecule type" value="Genomic_DNA"/>
</dbReference>
<evidence type="ECO:0000256" key="4">
    <source>
        <dbReference type="SAM" id="MobiDB-lite"/>
    </source>
</evidence>
<dbReference type="InterPro" id="IPR051070">
    <property type="entry name" value="NF-kappa-B_inhibitor"/>
</dbReference>
<accession>A0A3S0ZCG7</accession>
<keyword evidence="6" id="KW-1185">Reference proteome</keyword>
<evidence type="ECO:0000256" key="3">
    <source>
        <dbReference type="PROSITE-ProRule" id="PRU00023"/>
    </source>
</evidence>
<evidence type="ECO:0000256" key="2">
    <source>
        <dbReference type="ARBA" id="ARBA00023043"/>
    </source>
</evidence>
<dbReference type="Pfam" id="PF12796">
    <property type="entry name" value="Ank_2"/>
    <property type="match status" value="2"/>
</dbReference>
<dbReference type="SMART" id="SM00248">
    <property type="entry name" value="ANK"/>
    <property type="match status" value="5"/>
</dbReference>
<dbReference type="InterPro" id="IPR036770">
    <property type="entry name" value="Ankyrin_rpt-contain_sf"/>
</dbReference>
<dbReference type="OrthoDB" id="10254947at2759"/>
<feature type="repeat" description="ANK" evidence="3">
    <location>
        <begin position="534"/>
        <end position="566"/>
    </location>
</feature>
<dbReference type="GO" id="GO:0005829">
    <property type="term" value="C:cytosol"/>
    <property type="evidence" value="ECO:0007669"/>
    <property type="project" value="TreeGrafter"/>
</dbReference>
<sequence>MDEKEQADRLAAAEALFMISNRGEKPQLPVRNRPTRRGKKQKVVDYDDITASKRRIEEPRQTSPRSRSRSKSSDGANPTNDRGRGRRGGSNKRGRGRGRGKKRTNISRIDKYKYDSESDDNNVPVLTIDSETLSREISPDLDPYDPVSPKTPKGRGKKRGGKAKGKQKSQPKPSKSHIEQLEKTGAVSVSNHGHAYGLSGANLSGSSKANTAQEGPVLVQRTNGNLPSLGLVSGFNKVSLASKSHAGPETATLPSLNLTSFSEGNLPSVNLPSLPSEYPFLQLSSQPTPNLSSLGDVTLTVTQAVDLDQQADRDKSEKFLPLKKRKLHKADESAHTPTTVAADSPVDGLSLSDSEERYEAISPEPARAPFTVQAPPIITMQTLMEIKTALQADDDGDLPLHIAVVHENMRMVDKLISLMRIAGKNVDKFNKQQQTPLHLAIKLDFTEAVELLLKSGADVNAVDCSGSSAIHMAVQNRSTPILHLLLEKQLMIACIILTTSGLTPLHLAVDNGDLEQAELLLKHGADIDVTDGKSGRTPLFRAAESNHKPMVELLLRRGANVDVASYAGVTVSMAAQGRNL</sequence>
<keyword evidence="1" id="KW-0677">Repeat</keyword>
<feature type="non-terminal residue" evidence="5">
    <location>
        <position position="580"/>
    </location>
</feature>
<dbReference type="InterPro" id="IPR002110">
    <property type="entry name" value="Ankyrin_rpt"/>
</dbReference>
<dbReference type="PANTHER" id="PTHR46680">
    <property type="entry name" value="NF-KAPPA-B INHIBITOR ALPHA"/>
    <property type="match status" value="1"/>
</dbReference>
<protein>
    <submittedName>
        <fullName evidence="5">Uncharacterized protein</fullName>
    </submittedName>
</protein>
<keyword evidence="2 3" id="KW-0040">ANK repeat</keyword>
<dbReference type="PROSITE" id="PS50297">
    <property type="entry name" value="ANK_REP_REGION"/>
    <property type="match status" value="3"/>
</dbReference>
<feature type="compositionally biased region" description="Basic and acidic residues" evidence="4">
    <location>
        <begin position="42"/>
        <end position="60"/>
    </location>
</feature>
<dbReference type="GO" id="GO:0071356">
    <property type="term" value="P:cellular response to tumor necrosis factor"/>
    <property type="evidence" value="ECO:0007669"/>
    <property type="project" value="TreeGrafter"/>
</dbReference>
<dbReference type="SUPFAM" id="SSF48403">
    <property type="entry name" value="Ankyrin repeat"/>
    <property type="match status" value="1"/>
</dbReference>
<feature type="compositionally biased region" description="Basic residues" evidence="4">
    <location>
        <begin position="152"/>
        <end position="169"/>
    </location>
</feature>
<feature type="region of interest" description="Disordered" evidence="4">
    <location>
        <begin position="18"/>
        <end position="179"/>
    </location>
</feature>
<dbReference type="Proteomes" id="UP000271974">
    <property type="component" value="Unassembled WGS sequence"/>
</dbReference>
<feature type="repeat" description="ANK" evidence="3">
    <location>
        <begin position="500"/>
        <end position="532"/>
    </location>
</feature>
<proteinExistence type="predicted"/>
<evidence type="ECO:0000313" key="6">
    <source>
        <dbReference type="Proteomes" id="UP000271974"/>
    </source>
</evidence>
<name>A0A3S0ZCG7_ELYCH</name>
<feature type="repeat" description="ANK" evidence="3">
    <location>
        <begin position="432"/>
        <end position="464"/>
    </location>
</feature>
<dbReference type="Gene3D" id="1.25.40.20">
    <property type="entry name" value="Ankyrin repeat-containing domain"/>
    <property type="match status" value="1"/>
</dbReference>
<evidence type="ECO:0000256" key="1">
    <source>
        <dbReference type="ARBA" id="ARBA00022737"/>
    </source>
</evidence>
<dbReference type="PROSITE" id="PS50088">
    <property type="entry name" value="ANK_REPEAT"/>
    <property type="match status" value="3"/>
</dbReference>
<dbReference type="GO" id="GO:0051059">
    <property type="term" value="F:NF-kappaB binding"/>
    <property type="evidence" value="ECO:0007669"/>
    <property type="project" value="TreeGrafter"/>
</dbReference>
<dbReference type="AlphaFoldDB" id="A0A3S0ZCG7"/>
<feature type="region of interest" description="Disordered" evidence="4">
    <location>
        <begin position="328"/>
        <end position="348"/>
    </location>
</feature>
<evidence type="ECO:0000313" key="5">
    <source>
        <dbReference type="EMBL" id="RUS75722.1"/>
    </source>
</evidence>
<organism evidence="5 6">
    <name type="scientific">Elysia chlorotica</name>
    <name type="common">Eastern emerald elysia</name>
    <name type="synonym">Sea slug</name>
    <dbReference type="NCBI Taxonomy" id="188477"/>
    <lineage>
        <taxon>Eukaryota</taxon>
        <taxon>Metazoa</taxon>
        <taxon>Spiralia</taxon>
        <taxon>Lophotrochozoa</taxon>
        <taxon>Mollusca</taxon>
        <taxon>Gastropoda</taxon>
        <taxon>Heterobranchia</taxon>
        <taxon>Euthyneura</taxon>
        <taxon>Panpulmonata</taxon>
        <taxon>Sacoglossa</taxon>
        <taxon>Placobranchoidea</taxon>
        <taxon>Plakobranchidae</taxon>
        <taxon>Elysia</taxon>
    </lineage>
</organism>
<dbReference type="STRING" id="188477.A0A3S0ZCG7"/>
<comment type="caution">
    <text evidence="5">The sequence shown here is derived from an EMBL/GenBank/DDBJ whole genome shotgun (WGS) entry which is preliminary data.</text>
</comment>
<reference evidence="5 6" key="1">
    <citation type="submission" date="2019-01" db="EMBL/GenBank/DDBJ databases">
        <title>A draft genome assembly of the solar-powered sea slug Elysia chlorotica.</title>
        <authorList>
            <person name="Cai H."/>
            <person name="Li Q."/>
            <person name="Fang X."/>
            <person name="Li J."/>
            <person name="Curtis N.E."/>
            <person name="Altenburger A."/>
            <person name="Shibata T."/>
            <person name="Feng M."/>
            <person name="Maeda T."/>
            <person name="Schwartz J.A."/>
            <person name="Shigenobu S."/>
            <person name="Lundholm N."/>
            <person name="Nishiyama T."/>
            <person name="Yang H."/>
            <person name="Hasebe M."/>
            <person name="Li S."/>
            <person name="Pierce S.K."/>
            <person name="Wang J."/>
        </authorList>
    </citation>
    <scope>NUCLEOTIDE SEQUENCE [LARGE SCALE GENOMIC DNA]</scope>
    <source>
        <strain evidence="5">EC2010</strain>
        <tissue evidence="5">Whole organism of an adult</tissue>
    </source>
</reference>